<reference evidence="2" key="2">
    <citation type="submission" date="2014-03" db="EMBL/GenBank/DDBJ databases">
        <title>The whipworm genome and dual-species transcriptomics of an intimate host-pathogen interaction.</title>
        <authorList>
            <person name="Foth B.J."/>
            <person name="Tsai I.J."/>
            <person name="Reid A.J."/>
            <person name="Bancroft A.J."/>
            <person name="Nichol S."/>
            <person name="Tracey A."/>
            <person name="Holroyd N."/>
            <person name="Cotton J.A."/>
            <person name="Stanley E.J."/>
            <person name="Zarowiecki M."/>
            <person name="Liu J.Z."/>
            <person name="Huckvale T."/>
            <person name="Cooper P.J."/>
            <person name="Grencis R.K."/>
            <person name="Berriman M."/>
        </authorList>
    </citation>
    <scope>NUCLEOTIDE SEQUENCE [LARGE SCALE GENOMIC DNA]</scope>
</reference>
<reference evidence="2" key="1">
    <citation type="submission" date="2014-01" db="EMBL/GenBank/DDBJ databases">
        <authorList>
            <person name="Aslett M."/>
        </authorList>
    </citation>
    <scope>NUCLEOTIDE SEQUENCE</scope>
</reference>
<proteinExistence type="predicted"/>
<organism evidence="2 3">
    <name type="scientific">Trichuris trichiura</name>
    <name type="common">Whipworm</name>
    <name type="synonym">Trichocephalus trichiurus</name>
    <dbReference type="NCBI Taxonomy" id="36087"/>
    <lineage>
        <taxon>Eukaryota</taxon>
        <taxon>Metazoa</taxon>
        <taxon>Ecdysozoa</taxon>
        <taxon>Nematoda</taxon>
        <taxon>Enoplea</taxon>
        <taxon>Dorylaimia</taxon>
        <taxon>Trichinellida</taxon>
        <taxon>Trichuridae</taxon>
        <taxon>Trichuris</taxon>
    </lineage>
</organism>
<dbReference type="InterPro" id="IPR013320">
    <property type="entry name" value="ConA-like_dom_sf"/>
</dbReference>
<evidence type="ECO:0000313" key="2">
    <source>
        <dbReference type="EMBL" id="CDW52215.1"/>
    </source>
</evidence>
<protein>
    <submittedName>
        <fullName evidence="2">Uncharacterized protein</fullName>
    </submittedName>
</protein>
<dbReference type="PANTHER" id="PTHR11346:SF176">
    <property type="entry name" value="32 KDA BETA-GALACTOSIDE-BINDING LECTIN LEC-3"/>
    <property type="match status" value="1"/>
</dbReference>
<gene>
    <name evidence="2" type="ORF">TTRE_0000047401</name>
</gene>
<feature type="region of interest" description="Disordered" evidence="1">
    <location>
        <begin position="1601"/>
        <end position="1622"/>
    </location>
</feature>
<dbReference type="InterPro" id="IPR044156">
    <property type="entry name" value="Galectin-like"/>
</dbReference>
<feature type="compositionally biased region" description="Polar residues" evidence="1">
    <location>
        <begin position="1875"/>
        <end position="1894"/>
    </location>
</feature>
<feature type="region of interest" description="Disordered" evidence="1">
    <location>
        <begin position="724"/>
        <end position="774"/>
    </location>
</feature>
<evidence type="ECO:0000256" key="1">
    <source>
        <dbReference type="SAM" id="MobiDB-lite"/>
    </source>
</evidence>
<feature type="compositionally biased region" description="Basic and acidic residues" evidence="1">
    <location>
        <begin position="743"/>
        <end position="758"/>
    </location>
</feature>
<feature type="compositionally biased region" description="Basic and acidic residues" evidence="1">
    <location>
        <begin position="1439"/>
        <end position="1454"/>
    </location>
</feature>
<dbReference type="AlphaFoldDB" id="A0A077Z0U1"/>
<evidence type="ECO:0000313" key="3">
    <source>
        <dbReference type="Proteomes" id="UP000030665"/>
    </source>
</evidence>
<dbReference type="PANTHER" id="PTHR11346">
    <property type="entry name" value="GALECTIN"/>
    <property type="match status" value="1"/>
</dbReference>
<accession>A0A077Z0U1</accession>
<keyword evidence="3" id="KW-1185">Reference proteome</keyword>
<dbReference type="SUPFAM" id="SSF49899">
    <property type="entry name" value="Concanavalin A-like lectins/glucanases"/>
    <property type="match status" value="2"/>
</dbReference>
<name>A0A077Z0U1_TRITR</name>
<dbReference type="OrthoDB" id="10348067at2759"/>
<dbReference type="GO" id="GO:0016936">
    <property type="term" value="F:galactoside binding"/>
    <property type="evidence" value="ECO:0007669"/>
    <property type="project" value="TreeGrafter"/>
</dbReference>
<sequence length="2512" mass="285117">MEAALARSFNATYLEFYRGPEDIAFCITGNYGAKLWMIKSLINKTWIGPAKYEDMKVTAEPGRMFATKVVVQNGRVQLSIDNQSFNFVLPLPARPITMAVVNGDFNLYKAEARTLSRCQNAEYCLVRTVRNDIGDYVSQIVGKSNMRSLAFVTEYKVNGKWKLQRTVNMTVPIQKGRMFNVTAVLKDGKVKATVDNQIIYDVLPVGYKPITKVSIRGLFALYSMNVTTLTYANSRDTKDSLERRRPNGVISEIAEVNEKRYLALPYRAHFAKFGKSLLFSMQVSLLPNAKVTLIDVYSNFDIVWHIRGDYANSRWVLNSWIDKKWEKDRYEQMKIAKVDGRLFNVTIKIEDGKVITTIDNQTIVDNVAQRDYPVTSVNVVGDFFLHGAEAVVLKEDPIMTEREKARIESFIRERNPFLENGVPSGLNLALPFWLPFKLPSATQFLFMQTSLKPKPYSTIIDFYVGDAIVWHFRGYYDSKLWVLNWKRKSLWQGQRYFQMSVDHTAGKTFNVTVIMNGGYVEARFGNQTIYDFRDLPDKPLTGALIHGDFLLQKAIVLPMESNYVPRSDDADENAGRQKRLVEMEWMKVKPLSLPITTKFEEPQYKQILYLQVSLKPNPRHSLIQFYANENLVWYIRGVYENKTWVLNSQIENDLPVKRYRKMEIAVGQERIFNVTVALDGMNVKATIDNQTIYDIVDLTVPVTSVTVDGDFTLYEINTGKVERDPLATKRGVPGTDNTQPAAHPKEARENKNRLKQTEKQWMLPPVPETKEGSDERMVLLKLQELPGAKEFEVDLEAADGKLWTIRIVLEKETWTVGSLVKGVWRRNSSGILKFPLKVAGGFPVKLRKQNGTILAFVDKIGNNLKLQLPEKVLQRVSVKGDVIAREARLLQRLNDEVTNRSIDPHCEDGRILEAGESLMLVAIADDSAPSNKTKAISAIVKLKPEAKRFHMKVSMNDGNAWRLVADLDKDEWNYSTLIDETWVNRGSFKSSIRLADKGVFSLRSVMGNDSVEFYLDDRKVTPWYSMPGSFAKHVELSGDVEKRLVSVENLPSTAQSNEIVWHDDDEIEINERREELMSKELQKQAEDSSRISKSNGVMSGKNMRQAFGMRNVSSVKEWLLPPTPKELRTNDTGREIFVKFEPLPETKRFDLDLEINETVAWTMRVDLEKNTFTCGVLVEGKWHKKFLTALGKPLKVGSASVVKLKLENGTVQVFLSGTTKSPKVTLPGETVHHVALIGNVVSHGARSKLFSQSEQQLKKSLESESPQEEVDGSDDLMEWEAAEPLLPILVTNTTESSNATKTVTAVGKVKDKGKLIRVDLKMDSGSASRFQLDLTSNDWYFNTFADNVWEKRGPFKSPISLAGGDAFKLEARMKDGVAELYLNERKLSPSYRLPGRIVQKATMSGDIQGRSITIEDLEWMSQTEETIWHFAGVDSKVQSEQEKTEQNLSKEQESSPKMTGHQHYVPAHQQKKFGLLVGIVARFILKPDAKKFQLYLETDDNKAWRLYAPLGSKDWMFGTFANGTWQKQKHFEGPKLKAGQEFLFNLFVNDGIATVYVDTHEMPVKYELPGLTAKRFIVDDVTNNSYSKMRLESMITSSKQILRNDEQSTTTEEASGGSLSRPNTQVCTLSTLINGVWQKEMSFKSNVSLATQETLKLSAKIDDRFVQIFFGNKSISPKYEVLGKTVEEVLAEGDVETYSIKVAHYRWEEKQPVGTDHPLENSLKSQGDGREFSDSEFALAPASYKFLRAIRITIGLNYIAKKFRVDVIMDQQTIWRLDANMQSREWMLSSRINGAWKKQVKFNCFVPLAGGNVFHLTASVEDGFANLLLNNRTVLSKYSLPGRFAKNVTVSGDIVSYSVDLEHAKGVLVPSDENVQTTYSGKNKNKLPNRSGDSGSRPEWTFSLMVNGLWKKPLTFKHDRLDEKTKTLNALVTIERDFVQVTLDNRTVSPKYPMPKLHSLCVFVKGDVSKYSVLALLQKWKKGSPDNASRQGMKKLTPATSEKVSLSEKRKNDIMAFKWNSTTVSMLYAIVTLKPVQQLIIFYAEMDKGAAWTFQIDTVTQTAIFRLRLNGAWQTAMKFENALPPNYARNFTFIAVVENGTIEFTVFGKKIKPEVFLPARVFNNLWIDGADIKFTWHSIYWKKTLMTSRNRDGSFSQYDVGPDDFIRVAMKFPLPSVDGRKNNIRLLQSIVANMKLKEKRNKLFMKLKFDNGAIWRLDIHLSTGKWTAKSTAGDVRSVELKTETHFLATSTFNLTANVEYGVAQIYLNGKQVATRFPLPGEIVEATTFGGEIEKCEISTVSLNEITLNGRWYESIPLEYGTVPYRFLENNLITGIYGIPIKANLHFLYDPPLNLSNRESTVDIFLTIKLAPAARNFQIDMEIDDSSKMRLQFNVVTNKWVLTSFIGGVWSRNISLQNYMDLSQQESLTLAAAIRNDVVMFLLAGQRISSVYQLPGKILRGIAADGDLLSCQVRTVQWKGFEFYKTVKMLNDVPPIARRLLQSMEYAKPSEVF</sequence>
<feature type="region of interest" description="Disordered" evidence="1">
    <location>
        <begin position="1875"/>
        <end position="1896"/>
    </location>
</feature>
<dbReference type="GO" id="GO:0030246">
    <property type="term" value="F:carbohydrate binding"/>
    <property type="evidence" value="ECO:0007669"/>
    <property type="project" value="TreeGrafter"/>
</dbReference>
<feature type="region of interest" description="Disordered" evidence="1">
    <location>
        <begin position="1439"/>
        <end position="1460"/>
    </location>
</feature>
<dbReference type="Gene3D" id="2.60.120.200">
    <property type="match status" value="2"/>
</dbReference>
<dbReference type="Proteomes" id="UP000030665">
    <property type="component" value="Unassembled WGS sequence"/>
</dbReference>
<dbReference type="EMBL" id="HG805817">
    <property type="protein sequence ID" value="CDW52215.1"/>
    <property type="molecule type" value="Genomic_DNA"/>
</dbReference>